<dbReference type="KEGG" id="gsb:GSUB_09060"/>
<proteinExistence type="predicted"/>
<dbReference type="PANTHER" id="PTHR30329">
    <property type="entry name" value="STATOR ELEMENT OF FLAGELLAR MOTOR COMPLEX"/>
    <property type="match status" value="1"/>
</dbReference>
<dbReference type="Pfam" id="PF13557">
    <property type="entry name" value="Phenol_MetA_deg"/>
    <property type="match status" value="1"/>
</dbReference>
<feature type="chain" id="PRO_5002117125" description="OmpA-like domain-containing protein" evidence="5">
    <location>
        <begin position="23"/>
        <end position="500"/>
    </location>
</feature>
<feature type="domain" description="OmpA-like" evidence="6">
    <location>
        <begin position="381"/>
        <end position="496"/>
    </location>
</feature>
<dbReference type="InterPro" id="IPR050330">
    <property type="entry name" value="Bact_OuterMem_StrucFunc"/>
</dbReference>
<dbReference type="RefSeq" id="WP_040202345.1">
    <property type="nucleotide sequence ID" value="NZ_CP010311.1"/>
</dbReference>
<dbReference type="GO" id="GO:0009279">
    <property type="term" value="C:cell outer membrane"/>
    <property type="evidence" value="ECO:0007669"/>
    <property type="project" value="UniProtKB-SubCell"/>
</dbReference>
<dbReference type="STRING" id="483547.GSUB_09060"/>
<gene>
    <name evidence="7" type="ORF">GSUB_09060</name>
</gene>
<evidence type="ECO:0000256" key="2">
    <source>
        <dbReference type="ARBA" id="ARBA00023136"/>
    </source>
</evidence>
<dbReference type="PANTHER" id="PTHR30329:SF21">
    <property type="entry name" value="LIPOPROTEIN YIAD-RELATED"/>
    <property type="match status" value="1"/>
</dbReference>
<dbReference type="AlphaFoldDB" id="A0A0B5FUW7"/>
<dbReference type="EMBL" id="CP010311">
    <property type="protein sequence ID" value="AJF07985.1"/>
    <property type="molecule type" value="Genomic_DNA"/>
</dbReference>
<dbReference type="HOGENOM" id="CLU_520496_0_0_7"/>
<protein>
    <recommendedName>
        <fullName evidence="6">OmpA-like domain-containing protein</fullName>
    </recommendedName>
</protein>
<organism evidence="7 8">
    <name type="scientific">Geoalkalibacter subterraneus</name>
    <dbReference type="NCBI Taxonomy" id="483547"/>
    <lineage>
        <taxon>Bacteria</taxon>
        <taxon>Pseudomonadati</taxon>
        <taxon>Thermodesulfobacteriota</taxon>
        <taxon>Desulfuromonadia</taxon>
        <taxon>Desulfuromonadales</taxon>
        <taxon>Geoalkalibacteraceae</taxon>
        <taxon>Geoalkalibacter</taxon>
    </lineage>
</organism>
<evidence type="ECO:0000256" key="3">
    <source>
        <dbReference type="ARBA" id="ARBA00023237"/>
    </source>
</evidence>
<evidence type="ECO:0000256" key="5">
    <source>
        <dbReference type="SAM" id="SignalP"/>
    </source>
</evidence>
<dbReference type="SUPFAM" id="SSF103088">
    <property type="entry name" value="OmpA-like"/>
    <property type="match status" value="1"/>
</dbReference>
<evidence type="ECO:0000256" key="4">
    <source>
        <dbReference type="PROSITE-ProRule" id="PRU00473"/>
    </source>
</evidence>
<evidence type="ECO:0000256" key="1">
    <source>
        <dbReference type="ARBA" id="ARBA00004442"/>
    </source>
</evidence>
<dbReference type="Pfam" id="PF00691">
    <property type="entry name" value="OmpA"/>
    <property type="match status" value="1"/>
</dbReference>
<accession>A0A0B5FUW7</accession>
<dbReference type="InterPro" id="IPR025737">
    <property type="entry name" value="FApF"/>
</dbReference>
<keyword evidence="5" id="KW-0732">Signal</keyword>
<dbReference type="Proteomes" id="UP000035036">
    <property type="component" value="Chromosome"/>
</dbReference>
<keyword evidence="8" id="KW-1185">Reference proteome</keyword>
<comment type="subcellular location">
    <subcellularLocation>
        <location evidence="1">Cell outer membrane</location>
    </subcellularLocation>
</comment>
<dbReference type="PROSITE" id="PS51123">
    <property type="entry name" value="OMPA_2"/>
    <property type="match status" value="1"/>
</dbReference>
<evidence type="ECO:0000313" key="7">
    <source>
        <dbReference type="EMBL" id="AJF07985.1"/>
    </source>
</evidence>
<reference evidence="7 8" key="1">
    <citation type="journal article" date="2015" name="Genome Announc.">
        <title>Genomes of Geoalkalibacter ferrihydriticus Z-0531T and Geoalkalibacter subterraneus Red1T, Two Haloalkaliphilic Metal-Reducing Deltaproteobacteria.</title>
        <authorList>
            <person name="Badalamenti J.P."/>
            <person name="Krajmalnik-Brown R."/>
            <person name="Torres C.I."/>
            <person name="Bond D.R."/>
        </authorList>
    </citation>
    <scope>NUCLEOTIDE SEQUENCE [LARGE SCALE GENOMIC DNA]</scope>
    <source>
        <strain evidence="7 8">Red1</strain>
    </source>
</reference>
<sequence length="500" mass="55141">MPALILCLLLLFSAIYSKTAEAVPTVSGGTGLLTQPSAQTLDAGNISFGLWYHQANGPSGSARTVPVAMTLGLGSFLEVYGAYPNLLFNDDDLKSGRGNIQLGFKARVFGKRADLFRIAIDLQGRRSVSDNPDLDGINSYQARIIASFKKERFGLHANMGYRFNDDPGTTAEFDDQLVAGFGLEFAPLTRLRVMAEMEFATEKIEGEGEEGEVTLGFRYFLSPHLTLHAAMGFGILDASPDWRTLLGFSTSQGVGTYLKPVPRIIQPADEKDDAEASASDAASTKKIRPLSPLLAGQVKPRKVGQVEKLEVPVEAKMEEIMLTKQESFHEQAPSAVKTHSLNPLTPMSVPGPSAVEDKPRKILKEEGEDSADPSIPAFVYRKFRLPELSFDFDQWTLSDEGKKALSEIVASLREDTRWFFLRIDGHTDDIGSDRYNMNLSLQRAISMGSYLVDREGIDADRIFVKGFGESRPVASNETEEGRSQNRRVEILVLVPRESWH</sequence>
<name>A0A0B5FUW7_9BACT</name>
<dbReference type="InterPro" id="IPR006664">
    <property type="entry name" value="OMP_bac"/>
</dbReference>
<feature type="signal peptide" evidence="5">
    <location>
        <begin position="1"/>
        <end position="22"/>
    </location>
</feature>
<dbReference type="PRINTS" id="PR01021">
    <property type="entry name" value="OMPADOMAIN"/>
</dbReference>
<dbReference type="CDD" id="cd07185">
    <property type="entry name" value="OmpA_C-like"/>
    <property type="match status" value="1"/>
</dbReference>
<keyword evidence="2 4" id="KW-0472">Membrane</keyword>
<evidence type="ECO:0000259" key="6">
    <source>
        <dbReference type="PROSITE" id="PS51123"/>
    </source>
</evidence>
<dbReference type="Gene3D" id="3.30.1330.60">
    <property type="entry name" value="OmpA-like domain"/>
    <property type="match status" value="1"/>
</dbReference>
<dbReference type="InterPro" id="IPR036737">
    <property type="entry name" value="OmpA-like_sf"/>
</dbReference>
<dbReference type="OrthoDB" id="5292153at2"/>
<keyword evidence="3" id="KW-0998">Cell outer membrane</keyword>
<dbReference type="InterPro" id="IPR006665">
    <property type="entry name" value="OmpA-like"/>
</dbReference>
<evidence type="ECO:0000313" key="8">
    <source>
        <dbReference type="Proteomes" id="UP000035036"/>
    </source>
</evidence>